<dbReference type="InterPro" id="IPR010982">
    <property type="entry name" value="Lambda_DNA-bd_dom_sf"/>
</dbReference>
<dbReference type="CDD" id="cd00093">
    <property type="entry name" value="HTH_XRE"/>
    <property type="match status" value="1"/>
</dbReference>
<dbReference type="Pfam" id="PF01381">
    <property type="entry name" value="HTH_3"/>
    <property type="match status" value="1"/>
</dbReference>
<dbReference type="SUPFAM" id="SSF47413">
    <property type="entry name" value="lambda repressor-like DNA-binding domains"/>
    <property type="match status" value="1"/>
</dbReference>
<evidence type="ECO:0000259" key="1">
    <source>
        <dbReference type="PROSITE" id="PS50943"/>
    </source>
</evidence>
<accession>A0A1G9Z0Q6</accession>
<dbReference type="EMBL" id="FNID01000012">
    <property type="protein sequence ID" value="SDN14767.1"/>
    <property type="molecule type" value="Genomic_DNA"/>
</dbReference>
<name>A0A1G9Z0Q6_9FIRM</name>
<dbReference type="Proteomes" id="UP000199182">
    <property type="component" value="Unassembled WGS sequence"/>
</dbReference>
<gene>
    <name evidence="2" type="ORF">SAMN05192585_11246</name>
</gene>
<organism evidence="2 3">
    <name type="scientific">Acetanaerobacterium elongatum</name>
    <dbReference type="NCBI Taxonomy" id="258515"/>
    <lineage>
        <taxon>Bacteria</taxon>
        <taxon>Bacillati</taxon>
        <taxon>Bacillota</taxon>
        <taxon>Clostridia</taxon>
        <taxon>Eubacteriales</taxon>
        <taxon>Oscillospiraceae</taxon>
        <taxon>Acetanaerobacterium</taxon>
    </lineage>
</organism>
<proteinExistence type="predicted"/>
<dbReference type="AlphaFoldDB" id="A0A1G9Z0Q6"/>
<dbReference type="InterPro" id="IPR001387">
    <property type="entry name" value="Cro/C1-type_HTH"/>
</dbReference>
<reference evidence="2 3" key="1">
    <citation type="submission" date="2016-10" db="EMBL/GenBank/DDBJ databases">
        <authorList>
            <person name="de Groot N.N."/>
        </authorList>
    </citation>
    <scope>NUCLEOTIDE SEQUENCE [LARGE SCALE GENOMIC DNA]</scope>
    <source>
        <strain evidence="2 3">CGMCC 1.5012</strain>
    </source>
</reference>
<feature type="domain" description="HTH cro/C1-type" evidence="1">
    <location>
        <begin position="3"/>
        <end position="56"/>
    </location>
</feature>
<dbReference type="SMART" id="SM00530">
    <property type="entry name" value="HTH_XRE"/>
    <property type="match status" value="1"/>
</dbReference>
<keyword evidence="3" id="KW-1185">Reference proteome</keyword>
<dbReference type="RefSeq" id="WP_092639448.1">
    <property type="nucleotide sequence ID" value="NZ_FNID01000012.1"/>
</dbReference>
<evidence type="ECO:0000313" key="3">
    <source>
        <dbReference type="Proteomes" id="UP000199182"/>
    </source>
</evidence>
<dbReference type="GO" id="GO:0003677">
    <property type="term" value="F:DNA binding"/>
    <property type="evidence" value="ECO:0007669"/>
    <property type="project" value="InterPro"/>
</dbReference>
<dbReference type="OrthoDB" id="1933012at2"/>
<dbReference type="PROSITE" id="PS50943">
    <property type="entry name" value="HTH_CROC1"/>
    <property type="match status" value="1"/>
</dbReference>
<dbReference type="Gene3D" id="1.10.260.40">
    <property type="entry name" value="lambda repressor-like DNA-binding domains"/>
    <property type="match status" value="1"/>
</dbReference>
<protein>
    <submittedName>
        <fullName evidence="2">Helix-turn-helix</fullName>
    </submittedName>
</protein>
<sequence length="63" mass="6880">MNLKVIRTGKGLSVPQLVELTGLSRRTLQDIEKRGDCLVSNAIIIADVLGVTLDELCKEKAED</sequence>
<evidence type="ECO:0000313" key="2">
    <source>
        <dbReference type="EMBL" id="SDN14767.1"/>
    </source>
</evidence>